<accession>A0A1I7XUT1</accession>
<dbReference type="Pfam" id="PF03725">
    <property type="entry name" value="RNase_PH_C"/>
    <property type="match status" value="1"/>
</dbReference>
<organism evidence="4 5">
    <name type="scientific">Heterorhabditis bacteriophora</name>
    <name type="common">Entomopathogenic nematode worm</name>
    <dbReference type="NCBI Taxonomy" id="37862"/>
    <lineage>
        <taxon>Eukaryota</taxon>
        <taxon>Metazoa</taxon>
        <taxon>Ecdysozoa</taxon>
        <taxon>Nematoda</taxon>
        <taxon>Chromadorea</taxon>
        <taxon>Rhabditida</taxon>
        <taxon>Rhabditina</taxon>
        <taxon>Rhabditomorpha</taxon>
        <taxon>Strongyloidea</taxon>
        <taxon>Heterorhabditidae</taxon>
        <taxon>Heterorhabditis</taxon>
    </lineage>
</organism>
<dbReference type="AlphaFoldDB" id="A0A1I7XUT1"/>
<sequence>MLAILAQRSVSLNINWKHRILSPVLCRSHSVSVSVGDSELQLSTGQKIEGTTYCGFVRRYLIFQINCKPLSLDDDSDGVLLGINAAVAAIHVSSVPFDGPVGAVRLALVDGKIVINPSRHVLKESKLDMVLAGCSGQRTVMVEMDGEEVSLDEIQIALSEGFESIDKILYGMNELREISGKKKENLCAELYPPNLINEIRQLCDERLYYVLTDITHDKTSRDNAIKEIGADVLKSLSNRDPATTMDAFSFIVKQVLRCDGRSLKDFRPITINVDVYKKLHGSALFQRGQTQVLSTVTFDSPAAAFHPDSISQLLGAQRKKMFMLHYEFPGYATNEISSSRSVNRREQGHGALAEKALKHVVPKDFPYSIRLACQEK</sequence>
<dbReference type="SUPFAM" id="SSF46915">
    <property type="entry name" value="Polynucleotide phosphorylase/guanosine pentaphosphate synthase (PNPase/GPSI), domain 3"/>
    <property type="match status" value="1"/>
</dbReference>
<feature type="domain" description="Exoribonuclease phosphorolytic" evidence="3">
    <location>
        <begin position="99"/>
        <end position="161"/>
    </location>
</feature>
<dbReference type="GO" id="GO:0000175">
    <property type="term" value="F:3'-5'-RNA exonuclease activity"/>
    <property type="evidence" value="ECO:0007669"/>
    <property type="project" value="TreeGrafter"/>
</dbReference>
<dbReference type="GO" id="GO:0003723">
    <property type="term" value="F:RNA binding"/>
    <property type="evidence" value="ECO:0007669"/>
    <property type="project" value="UniProtKB-KW"/>
</dbReference>
<dbReference type="InterPro" id="IPR027408">
    <property type="entry name" value="PNPase/RNase_PH_dom_sf"/>
</dbReference>
<dbReference type="InterPro" id="IPR012162">
    <property type="entry name" value="PNPase"/>
</dbReference>
<dbReference type="GO" id="GO:0005829">
    <property type="term" value="C:cytosol"/>
    <property type="evidence" value="ECO:0007669"/>
    <property type="project" value="TreeGrafter"/>
</dbReference>
<dbReference type="WBParaSite" id="Hba_21580">
    <property type="protein sequence ID" value="Hba_21580"/>
    <property type="gene ID" value="Hba_21580"/>
</dbReference>
<dbReference type="InterPro" id="IPR001247">
    <property type="entry name" value="ExoRNase_PH_dom1"/>
</dbReference>
<dbReference type="GO" id="GO:0004654">
    <property type="term" value="F:polyribonucleotide nucleotidyltransferase activity"/>
    <property type="evidence" value="ECO:0007669"/>
    <property type="project" value="InterPro"/>
</dbReference>
<dbReference type="InterPro" id="IPR036345">
    <property type="entry name" value="ExoRNase_PH_dom2_sf"/>
</dbReference>
<protein>
    <submittedName>
        <fullName evidence="5">Polyribonucleotide nucleotidyltransferase</fullName>
    </submittedName>
</protein>
<feature type="domain" description="Exoribonuclease phosphorolytic" evidence="2">
    <location>
        <begin position="265"/>
        <end position="373"/>
    </location>
</feature>
<evidence type="ECO:0000313" key="4">
    <source>
        <dbReference type="Proteomes" id="UP000095283"/>
    </source>
</evidence>
<dbReference type="Proteomes" id="UP000095283">
    <property type="component" value="Unplaced"/>
</dbReference>
<keyword evidence="1" id="KW-0694">RNA-binding</keyword>
<evidence type="ECO:0000259" key="2">
    <source>
        <dbReference type="Pfam" id="PF01138"/>
    </source>
</evidence>
<reference evidence="5" key="1">
    <citation type="submission" date="2016-11" db="UniProtKB">
        <authorList>
            <consortium name="WormBaseParasite"/>
        </authorList>
    </citation>
    <scope>IDENTIFICATION</scope>
</reference>
<dbReference type="GO" id="GO:0000958">
    <property type="term" value="P:mitochondrial mRNA catabolic process"/>
    <property type="evidence" value="ECO:0007669"/>
    <property type="project" value="TreeGrafter"/>
</dbReference>
<dbReference type="Pfam" id="PF01138">
    <property type="entry name" value="RNase_PH"/>
    <property type="match status" value="1"/>
</dbReference>
<dbReference type="InterPro" id="IPR020568">
    <property type="entry name" value="Ribosomal_Su5_D2-typ_SF"/>
</dbReference>
<proteinExistence type="predicted"/>
<dbReference type="Gene3D" id="3.30.230.70">
    <property type="entry name" value="GHMP Kinase, N-terminal domain"/>
    <property type="match status" value="2"/>
</dbReference>
<evidence type="ECO:0000259" key="3">
    <source>
        <dbReference type="Pfam" id="PF03725"/>
    </source>
</evidence>
<keyword evidence="4" id="KW-1185">Reference proteome</keyword>
<dbReference type="Gene3D" id="1.10.10.400">
    <property type="entry name" value="Polyribonucleotide nucleotidyltransferase, RNA-binding domain"/>
    <property type="match status" value="1"/>
</dbReference>
<dbReference type="GO" id="GO:0005739">
    <property type="term" value="C:mitochondrion"/>
    <property type="evidence" value="ECO:0007669"/>
    <property type="project" value="TreeGrafter"/>
</dbReference>
<dbReference type="GO" id="GO:0000965">
    <property type="term" value="P:mitochondrial RNA 3'-end processing"/>
    <property type="evidence" value="ECO:0007669"/>
    <property type="project" value="TreeGrafter"/>
</dbReference>
<dbReference type="InterPro" id="IPR036456">
    <property type="entry name" value="PNPase_PH_RNA-bd_sf"/>
</dbReference>
<dbReference type="SUPFAM" id="SSF55666">
    <property type="entry name" value="Ribonuclease PH domain 2-like"/>
    <property type="match status" value="1"/>
</dbReference>
<evidence type="ECO:0000313" key="5">
    <source>
        <dbReference type="WBParaSite" id="Hba_21580"/>
    </source>
</evidence>
<dbReference type="InterPro" id="IPR015847">
    <property type="entry name" value="ExoRNase_PH_dom2"/>
</dbReference>
<dbReference type="PANTHER" id="PTHR11252:SF0">
    <property type="entry name" value="POLYRIBONUCLEOTIDE NUCLEOTIDYLTRANSFERASE 1, MITOCHONDRIAL"/>
    <property type="match status" value="1"/>
</dbReference>
<dbReference type="PANTHER" id="PTHR11252">
    <property type="entry name" value="POLYRIBONUCLEOTIDE NUCLEOTIDYLTRANSFERASE"/>
    <property type="match status" value="1"/>
</dbReference>
<name>A0A1I7XUT1_HETBA</name>
<dbReference type="SUPFAM" id="SSF54211">
    <property type="entry name" value="Ribosomal protein S5 domain 2-like"/>
    <property type="match status" value="1"/>
</dbReference>
<evidence type="ECO:0000256" key="1">
    <source>
        <dbReference type="ARBA" id="ARBA00022884"/>
    </source>
</evidence>